<evidence type="ECO:0000313" key="1">
    <source>
        <dbReference type="EMBL" id="RTE77768.1"/>
    </source>
</evidence>
<evidence type="ECO:0000313" key="2">
    <source>
        <dbReference type="Proteomes" id="UP000287124"/>
    </source>
</evidence>
<protein>
    <recommendedName>
        <fullName evidence="3">Bacterial alpha-L-rhamnosidase N-terminal domain-containing protein</fullName>
    </recommendedName>
</protein>
<reference evidence="1 2" key="1">
    <citation type="submission" date="2017-06" db="EMBL/GenBank/DDBJ databases">
        <title>Comparative genomic analysis of Ambrosia Fusariam Clade fungi.</title>
        <authorList>
            <person name="Stajich J.E."/>
            <person name="Carrillo J."/>
            <person name="Kijimoto T."/>
            <person name="Eskalen A."/>
            <person name="O'Donnell K."/>
            <person name="Kasson M."/>
        </authorList>
    </citation>
    <scope>NUCLEOTIDE SEQUENCE [LARGE SCALE GENOMIC DNA]</scope>
    <source>
        <strain evidence="1 2">UCR1854</strain>
    </source>
</reference>
<dbReference type="EMBL" id="MIKF01000112">
    <property type="protein sequence ID" value="RTE77768.1"/>
    <property type="molecule type" value="Genomic_DNA"/>
</dbReference>
<gene>
    <name evidence="1" type="ORF">BHE90_007773</name>
</gene>
<evidence type="ECO:0008006" key="3">
    <source>
        <dbReference type="Google" id="ProtNLM"/>
    </source>
</evidence>
<dbReference type="Gene3D" id="2.60.120.260">
    <property type="entry name" value="Galactose-binding domain-like"/>
    <property type="match status" value="1"/>
</dbReference>
<dbReference type="PANTHER" id="PTHR34987">
    <property type="entry name" value="C, PUTATIVE (AFU_ORTHOLOGUE AFUA_3G02880)-RELATED"/>
    <property type="match status" value="1"/>
</dbReference>
<name>A0A430LPV4_9HYPO</name>
<accession>A0A430LPV4</accession>
<proteinExistence type="predicted"/>
<dbReference type="AlphaFoldDB" id="A0A430LPV4"/>
<sequence length="220" mass="24783">MEPPWESSTKWVWLPGYDDSRNPGSIVLFRRDFELSNTNPLSINVTADSRYRLYLNGQLISVGPCKGTPLHWHYESVNVTSHLRVGTNVLAAQVLRHSPAHRALTYIPKRFKGVAKVIETAGSSPEKVEEQWNALLIRNEPVTIPANSQVLLDIQATEYTTGYLTFAFSNGTGAHVGHLSAESYELEPRDREITRKKGNRVDFQNGYLNGVWDEYIVAGR</sequence>
<dbReference type="Proteomes" id="UP000287124">
    <property type="component" value="Unassembled WGS sequence"/>
</dbReference>
<dbReference type="PANTHER" id="PTHR34987:SF2">
    <property type="entry name" value="B, PUTATIVE (AFU_ORTHOLOGUE AFUA_7G05040)-RELATED"/>
    <property type="match status" value="1"/>
</dbReference>
<dbReference type="SUPFAM" id="SSF49785">
    <property type="entry name" value="Galactose-binding domain-like"/>
    <property type="match status" value="1"/>
</dbReference>
<comment type="caution">
    <text evidence="1">The sequence shown here is derived from an EMBL/GenBank/DDBJ whole genome shotgun (WGS) entry which is preliminary data.</text>
</comment>
<keyword evidence="2" id="KW-1185">Reference proteome</keyword>
<dbReference type="InterPro" id="IPR008979">
    <property type="entry name" value="Galactose-bd-like_sf"/>
</dbReference>
<organism evidence="1 2">
    <name type="scientific">Fusarium euwallaceae</name>
    <dbReference type="NCBI Taxonomy" id="1147111"/>
    <lineage>
        <taxon>Eukaryota</taxon>
        <taxon>Fungi</taxon>
        <taxon>Dikarya</taxon>
        <taxon>Ascomycota</taxon>
        <taxon>Pezizomycotina</taxon>
        <taxon>Sordariomycetes</taxon>
        <taxon>Hypocreomycetidae</taxon>
        <taxon>Hypocreales</taxon>
        <taxon>Nectriaceae</taxon>
        <taxon>Fusarium</taxon>
        <taxon>Fusarium solani species complex</taxon>
    </lineage>
</organism>